<name>A0A9C6WKZ2_DROAB</name>
<sequence length="113" mass="12362">MSLSVCVFSCVLSSTDESLTVPSDNNIREKARITSRQTWQANDNDVVDVDVGILLANVLKQPSFHRKLMDQAPQQSQSQSQGKKTGLIINAIVTSPTTTKSLATKTQCLEIQL</sequence>
<gene>
    <name evidence="2" type="primary">LOC127566001</name>
</gene>
<dbReference type="Proteomes" id="UP000515160">
    <property type="component" value="Chromosome 2R"/>
</dbReference>
<protein>
    <submittedName>
        <fullName evidence="2">Uncharacterized protein LOC127566001</fullName>
    </submittedName>
</protein>
<proteinExistence type="predicted"/>
<dbReference type="GeneID" id="127566001"/>
<accession>A0A9C6WKZ2</accession>
<dbReference type="RefSeq" id="XP_051863262.1">
    <property type="nucleotide sequence ID" value="XM_052007302.1"/>
</dbReference>
<dbReference type="AlphaFoldDB" id="A0A9C6WKZ2"/>
<reference evidence="2" key="1">
    <citation type="submission" date="2025-08" db="UniProtKB">
        <authorList>
            <consortium name="RefSeq"/>
        </authorList>
    </citation>
    <scope>IDENTIFICATION</scope>
    <source>
        <strain evidence="2">15112-1751.03</strain>
        <tissue evidence="2">Whole Adult</tissue>
    </source>
</reference>
<organism evidence="1 2">
    <name type="scientific">Drosophila albomicans</name>
    <name type="common">Fruit fly</name>
    <dbReference type="NCBI Taxonomy" id="7291"/>
    <lineage>
        <taxon>Eukaryota</taxon>
        <taxon>Metazoa</taxon>
        <taxon>Ecdysozoa</taxon>
        <taxon>Arthropoda</taxon>
        <taxon>Hexapoda</taxon>
        <taxon>Insecta</taxon>
        <taxon>Pterygota</taxon>
        <taxon>Neoptera</taxon>
        <taxon>Endopterygota</taxon>
        <taxon>Diptera</taxon>
        <taxon>Brachycera</taxon>
        <taxon>Muscomorpha</taxon>
        <taxon>Ephydroidea</taxon>
        <taxon>Drosophilidae</taxon>
        <taxon>Drosophila</taxon>
    </lineage>
</organism>
<evidence type="ECO:0000313" key="1">
    <source>
        <dbReference type="Proteomes" id="UP000515160"/>
    </source>
</evidence>
<keyword evidence="1" id="KW-1185">Reference proteome</keyword>
<evidence type="ECO:0000313" key="2">
    <source>
        <dbReference type="RefSeq" id="XP_051863262.1"/>
    </source>
</evidence>